<evidence type="ECO:0000256" key="1">
    <source>
        <dbReference type="SAM" id="MobiDB-lite"/>
    </source>
</evidence>
<keyword evidence="2" id="KW-1133">Transmembrane helix</keyword>
<protein>
    <submittedName>
        <fullName evidence="3">Uncharacterized protein</fullName>
    </submittedName>
</protein>
<dbReference type="EMBL" id="CAHIKZ030001810">
    <property type="protein sequence ID" value="CAE1275029.1"/>
    <property type="molecule type" value="Genomic_DNA"/>
</dbReference>
<organism evidence="3 4">
    <name type="scientific">Acanthosepion pharaonis</name>
    <name type="common">Pharaoh cuttlefish</name>
    <name type="synonym">Sepia pharaonis</name>
    <dbReference type="NCBI Taxonomy" id="158019"/>
    <lineage>
        <taxon>Eukaryota</taxon>
        <taxon>Metazoa</taxon>
        <taxon>Spiralia</taxon>
        <taxon>Lophotrochozoa</taxon>
        <taxon>Mollusca</taxon>
        <taxon>Cephalopoda</taxon>
        <taxon>Coleoidea</taxon>
        <taxon>Decapodiformes</taxon>
        <taxon>Sepiida</taxon>
        <taxon>Sepiina</taxon>
        <taxon>Sepiidae</taxon>
        <taxon>Acanthosepion</taxon>
    </lineage>
</organism>
<name>A0A812CNF9_ACAPH</name>
<dbReference type="AlphaFoldDB" id="A0A812CNF9"/>
<evidence type="ECO:0000313" key="3">
    <source>
        <dbReference type="EMBL" id="CAE1275029.1"/>
    </source>
</evidence>
<feature type="region of interest" description="Disordered" evidence="1">
    <location>
        <begin position="142"/>
        <end position="161"/>
    </location>
</feature>
<feature type="transmembrane region" description="Helical" evidence="2">
    <location>
        <begin position="196"/>
        <end position="215"/>
    </location>
</feature>
<keyword evidence="2" id="KW-0812">Transmembrane</keyword>
<keyword evidence="2" id="KW-0472">Membrane</keyword>
<evidence type="ECO:0000313" key="4">
    <source>
        <dbReference type="Proteomes" id="UP000597762"/>
    </source>
</evidence>
<keyword evidence="4" id="KW-1185">Reference proteome</keyword>
<comment type="caution">
    <text evidence="3">The sequence shown here is derived from an EMBL/GenBank/DDBJ whole genome shotgun (WGS) entry which is preliminary data.</text>
</comment>
<reference evidence="3" key="1">
    <citation type="submission" date="2021-01" db="EMBL/GenBank/DDBJ databases">
        <authorList>
            <person name="Li R."/>
            <person name="Bekaert M."/>
        </authorList>
    </citation>
    <scope>NUCLEOTIDE SEQUENCE</scope>
    <source>
        <strain evidence="3">Farmed</strain>
    </source>
</reference>
<evidence type="ECO:0000256" key="2">
    <source>
        <dbReference type="SAM" id="Phobius"/>
    </source>
</evidence>
<accession>A0A812CNF9</accession>
<sequence length="228" mass="24711">MSASNRVSSFATLGWFLLGLSLGRVGTGLLILIVSPFPLSAPFSLDNSFLNVQPFHIANTFAIYSWLKNFQLHRTSSTSEGLFLLGPPCLLFLYGGHNVVSRTLILLLAPSQSLSTRILAVSFGQLSSKRGIQSGCLSSQLKTSSKKKAPPSTPSDPSHSSQHLLVERTYLPLHPHPHFFPSLNPSHPTLRNSLRALSLSLSLPFASSFLFLPFLPLSLSLSLPSAAF</sequence>
<feature type="transmembrane region" description="Helical" evidence="2">
    <location>
        <begin position="47"/>
        <end position="67"/>
    </location>
</feature>
<gene>
    <name evidence="3" type="ORF">SPHA_39205</name>
</gene>
<proteinExistence type="predicted"/>
<dbReference type="Proteomes" id="UP000597762">
    <property type="component" value="Unassembled WGS sequence"/>
</dbReference>